<evidence type="ECO:0000313" key="2">
    <source>
        <dbReference type="Proteomes" id="UP000709295"/>
    </source>
</evidence>
<sequence>MNLESRYQPCHCGCQDSHQEVIPRKTPILRRSLYNPQIPKTRLTWTTYREFRLQPSDVLVHQRKLTWREPLRILLHPQGLLQLKQFSEPQKGWGRARHDRLECLNPRDEMTLRTIRIVQTAVCLAIPRPTAGEG</sequence>
<name>A0A8J5J8U3_9STRA</name>
<accession>A0A8J5J8U3</accession>
<evidence type="ECO:0000313" key="1">
    <source>
        <dbReference type="EMBL" id="KAG6970390.1"/>
    </source>
</evidence>
<dbReference type="Proteomes" id="UP000709295">
    <property type="component" value="Unassembled WGS sequence"/>
</dbReference>
<proteinExistence type="predicted"/>
<comment type="caution">
    <text evidence="1">The sequence shown here is derived from an EMBL/GenBank/DDBJ whole genome shotgun (WGS) entry which is preliminary data.</text>
</comment>
<dbReference type="EMBL" id="JAENGY010000182">
    <property type="protein sequence ID" value="KAG6970390.1"/>
    <property type="molecule type" value="Genomic_DNA"/>
</dbReference>
<reference evidence="1" key="1">
    <citation type="submission" date="2021-01" db="EMBL/GenBank/DDBJ databases">
        <title>Phytophthora aleatoria, a newly-described species from Pinus radiata is distinct from Phytophthora cactorum isolates based on comparative genomics.</title>
        <authorList>
            <person name="Mcdougal R."/>
            <person name="Panda P."/>
            <person name="Williams N."/>
            <person name="Studholme D.J."/>
        </authorList>
    </citation>
    <scope>NUCLEOTIDE SEQUENCE</scope>
    <source>
        <strain evidence="1">NZFS 4037</strain>
    </source>
</reference>
<gene>
    <name evidence="1" type="ORF">JG688_00004882</name>
</gene>
<dbReference type="AlphaFoldDB" id="A0A8J5J8U3"/>
<keyword evidence="2" id="KW-1185">Reference proteome</keyword>
<organism evidence="1 2">
    <name type="scientific">Phytophthora aleatoria</name>
    <dbReference type="NCBI Taxonomy" id="2496075"/>
    <lineage>
        <taxon>Eukaryota</taxon>
        <taxon>Sar</taxon>
        <taxon>Stramenopiles</taxon>
        <taxon>Oomycota</taxon>
        <taxon>Peronosporomycetes</taxon>
        <taxon>Peronosporales</taxon>
        <taxon>Peronosporaceae</taxon>
        <taxon>Phytophthora</taxon>
    </lineage>
</organism>
<protein>
    <submittedName>
        <fullName evidence="1">Uncharacterized protein</fullName>
    </submittedName>
</protein>